<evidence type="ECO:0000313" key="1">
    <source>
        <dbReference type="EMBL" id="ESP87623.1"/>
    </source>
</evidence>
<organism evidence="1 2">
    <name type="scientific">Candidatus Halobonum tyrrellensis G22</name>
    <dbReference type="NCBI Taxonomy" id="1324957"/>
    <lineage>
        <taxon>Archaea</taxon>
        <taxon>Methanobacteriati</taxon>
        <taxon>Methanobacteriota</taxon>
        <taxon>Stenosarchaea group</taxon>
        <taxon>Halobacteria</taxon>
        <taxon>Halobacteriales</taxon>
        <taxon>Haloferacaceae</taxon>
        <taxon>Candidatus Halobonum</taxon>
    </lineage>
</organism>
<evidence type="ECO:0000313" key="2">
    <source>
        <dbReference type="Proteomes" id="UP000017840"/>
    </source>
</evidence>
<feature type="non-terminal residue" evidence="1">
    <location>
        <position position="165"/>
    </location>
</feature>
<protein>
    <submittedName>
        <fullName evidence="1">Uncharacterized protein</fullName>
    </submittedName>
</protein>
<dbReference type="AlphaFoldDB" id="V4HC41"/>
<sequence>MSDAVKVQWKVPAETWDRFREFVQDEYGRIDRCLGREVEFAMREYADADGGQRVEDLVDRLVQAAGRTPGEAYEEVTGSDSEETVRPNVRVNEGVVEQFRITADKRDQERYYGGALTRALRVRMEGGRYGRLERKLDRVVDDAESILSQIGDSGSEDDGLSDEEE</sequence>
<gene>
    <name evidence="1" type="ORF">K933_13137</name>
</gene>
<dbReference type="eggNOG" id="arCOG07967">
    <property type="taxonomic scope" value="Archaea"/>
</dbReference>
<name>V4HC41_9EURY</name>
<keyword evidence="2" id="KW-1185">Reference proteome</keyword>
<dbReference type="Proteomes" id="UP000017840">
    <property type="component" value="Unassembled WGS sequence"/>
</dbReference>
<reference evidence="1 2" key="1">
    <citation type="journal article" date="2013" name="Genome Announc.">
        <title>Draft Genome Sequence of 'Candidatus Halobonum tyrrellensis' Strain G22, Isolated from the Hypersaline Waters of Lake Tyrrell, Australia.</title>
        <authorList>
            <person name="Ugalde J.A."/>
            <person name="Narasingarao P."/>
            <person name="Kuo S."/>
            <person name="Podell S."/>
            <person name="Allen E.E."/>
        </authorList>
    </citation>
    <scope>NUCLEOTIDE SEQUENCE [LARGE SCALE GENOMIC DNA]</scope>
    <source>
        <strain evidence="1 2">G22</strain>
    </source>
</reference>
<dbReference type="EMBL" id="ASGZ01000054">
    <property type="protein sequence ID" value="ESP87623.1"/>
    <property type="molecule type" value="Genomic_DNA"/>
</dbReference>
<proteinExistence type="predicted"/>
<comment type="caution">
    <text evidence="1">The sequence shown here is derived from an EMBL/GenBank/DDBJ whole genome shotgun (WGS) entry which is preliminary data.</text>
</comment>
<accession>V4HC41</accession>